<dbReference type="AlphaFoldDB" id="A0A5N6JYT0"/>
<proteinExistence type="predicted"/>
<dbReference type="EMBL" id="VIGI01000011">
    <property type="protein sequence ID" value="KAB8294319.1"/>
    <property type="molecule type" value="Genomic_DNA"/>
</dbReference>
<evidence type="ECO:0000313" key="1">
    <source>
        <dbReference type="EMBL" id="KAB8294319.1"/>
    </source>
</evidence>
<organism evidence="1 2">
    <name type="scientific">Monilinia laxa</name>
    <name type="common">Brown rot fungus</name>
    <name type="synonym">Sclerotinia laxa</name>
    <dbReference type="NCBI Taxonomy" id="61186"/>
    <lineage>
        <taxon>Eukaryota</taxon>
        <taxon>Fungi</taxon>
        <taxon>Dikarya</taxon>
        <taxon>Ascomycota</taxon>
        <taxon>Pezizomycotina</taxon>
        <taxon>Leotiomycetes</taxon>
        <taxon>Helotiales</taxon>
        <taxon>Sclerotiniaceae</taxon>
        <taxon>Monilinia</taxon>
    </lineage>
</organism>
<dbReference type="Proteomes" id="UP000326757">
    <property type="component" value="Unassembled WGS sequence"/>
</dbReference>
<accession>A0A5N6JYT0</accession>
<comment type="caution">
    <text evidence="1">The sequence shown here is derived from an EMBL/GenBank/DDBJ whole genome shotgun (WGS) entry which is preliminary data.</text>
</comment>
<evidence type="ECO:0000313" key="2">
    <source>
        <dbReference type="Proteomes" id="UP000326757"/>
    </source>
</evidence>
<gene>
    <name evidence="1" type="ORF">EYC80_009737</name>
</gene>
<protein>
    <submittedName>
        <fullName evidence="1">Uncharacterized protein</fullName>
    </submittedName>
</protein>
<reference evidence="1 2" key="1">
    <citation type="submission" date="2019-06" db="EMBL/GenBank/DDBJ databases">
        <title>Genome Sequence of the Brown Rot Fungal Pathogen Monilinia laxa.</title>
        <authorList>
            <person name="De Miccolis Angelini R.M."/>
            <person name="Landi L."/>
            <person name="Abate D."/>
            <person name="Pollastro S."/>
            <person name="Romanazzi G."/>
            <person name="Faretra F."/>
        </authorList>
    </citation>
    <scope>NUCLEOTIDE SEQUENCE [LARGE SCALE GENOMIC DNA]</scope>
    <source>
        <strain evidence="1 2">Mlax316</strain>
    </source>
</reference>
<keyword evidence="2" id="KW-1185">Reference proteome</keyword>
<sequence>MFLLDPTVAKGQIKVAIFGLRGRVNLHSIRGRMLIYYESHYHKVINESLLWTSSNMQKMFKNIENYWKISTQVDKSVV</sequence>
<name>A0A5N6JYT0_MONLA</name>